<keyword evidence="2" id="KW-1133">Transmembrane helix</keyword>
<evidence type="ECO:0000256" key="2">
    <source>
        <dbReference type="SAM" id="Phobius"/>
    </source>
</evidence>
<evidence type="ECO:0000259" key="3">
    <source>
        <dbReference type="Pfam" id="PF04773"/>
    </source>
</evidence>
<dbReference type="EMBL" id="VNHX01000007">
    <property type="protein sequence ID" value="TYP96208.1"/>
    <property type="molecule type" value="Genomic_DNA"/>
</dbReference>
<feature type="coiled-coil region" evidence="1">
    <location>
        <begin position="3"/>
        <end position="30"/>
    </location>
</feature>
<keyword evidence="6" id="KW-1185">Reference proteome</keyword>
<evidence type="ECO:0000313" key="6">
    <source>
        <dbReference type="Proteomes" id="UP000325105"/>
    </source>
</evidence>
<keyword evidence="2" id="KW-0812">Transmembrane</keyword>
<dbReference type="PIRSF" id="PIRSF018266">
    <property type="entry name" value="FecR"/>
    <property type="match status" value="1"/>
</dbReference>
<name>A0A5S5DLG4_9SPHI</name>
<dbReference type="AlphaFoldDB" id="A0A5S5DLG4"/>
<dbReference type="Gene3D" id="2.60.120.1440">
    <property type="match status" value="1"/>
</dbReference>
<feature type="domain" description="FecR protein" evidence="3">
    <location>
        <begin position="116"/>
        <end position="203"/>
    </location>
</feature>
<accession>A0A5S5DLG4</accession>
<dbReference type="InterPro" id="IPR032508">
    <property type="entry name" value="FecR_C"/>
</dbReference>
<sequence>MSAREHMRLLTELEERKEQLQKELGDEFLQSAIDESELFADNEYKQILDKLHHQMGITEAASHVKRRLVSPWLAAASLVLCLGLAAHLFLRRSTPQEIPGQSYAAIDTITARNSKDRDQRMVLPDGSKVILSPGSTLSYTTLFGQKERKLVLSGRARFQVVRDTLLPFVVWANAYTTTALGTEFIVDTYTKEMLKVTLLSGKVVVKATAESFKTIDDQYLMPGDELHVGSNSIKLHRNPSVQGGPRPEFTGDKARELVPDASVPILRFDNAPLEKVFVSLSEQKNIHILFDQADLHGLTFTGEFTDEDSLQVVLQIICRMNNLLYEESEQGIHIRKGHKELEKNNHY</sequence>
<dbReference type="PANTHER" id="PTHR30273">
    <property type="entry name" value="PERIPLASMIC SIGNAL SENSOR AND SIGMA FACTOR ACTIVATOR FECR-RELATED"/>
    <property type="match status" value="1"/>
</dbReference>
<dbReference type="Pfam" id="PF04773">
    <property type="entry name" value="FecR"/>
    <property type="match status" value="1"/>
</dbReference>
<evidence type="ECO:0000256" key="1">
    <source>
        <dbReference type="SAM" id="Coils"/>
    </source>
</evidence>
<feature type="domain" description="Protein FecR C-terminal" evidence="4">
    <location>
        <begin position="266"/>
        <end position="334"/>
    </location>
</feature>
<protein>
    <submittedName>
        <fullName evidence="5">FecR family protein</fullName>
    </submittedName>
</protein>
<evidence type="ECO:0000313" key="5">
    <source>
        <dbReference type="EMBL" id="TYP96208.1"/>
    </source>
</evidence>
<reference evidence="5 6" key="1">
    <citation type="submission" date="2019-07" db="EMBL/GenBank/DDBJ databases">
        <title>Genomic Encyclopedia of Archaeal and Bacterial Type Strains, Phase II (KMG-II): from individual species to whole genera.</title>
        <authorList>
            <person name="Goeker M."/>
        </authorList>
    </citation>
    <scope>NUCLEOTIDE SEQUENCE [LARGE SCALE GENOMIC DNA]</scope>
    <source>
        <strain evidence="5 6">DSM 18850</strain>
    </source>
</reference>
<gene>
    <name evidence="5" type="ORF">BC792_107107</name>
</gene>
<dbReference type="Pfam" id="PF16344">
    <property type="entry name" value="FecR_C"/>
    <property type="match status" value="1"/>
</dbReference>
<proteinExistence type="predicted"/>
<dbReference type="PANTHER" id="PTHR30273:SF2">
    <property type="entry name" value="PROTEIN FECR"/>
    <property type="match status" value="1"/>
</dbReference>
<comment type="caution">
    <text evidence="5">The sequence shown here is derived from an EMBL/GenBank/DDBJ whole genome shotgun (WGS) entry which is preliminary data.</text>
</comment>
<organism evidence="5 6">
    <name type="scientific">Sphingobacterium allocomposti</name>
    <dbReference type="NCBI Taxonomy" id="415956"/>
    <lineage>
        <taxon>Bacteria</taxon>
        <taxon>Pseudomonadati</taxon>
        <taxon>Bacteroidota</taxon>
        <taxon>Sphingobacteriia</taxon>
        <taxon>Sphingobacteriales</taxon>
        <taxon>Sphingobacteriaceae</taxon>
        <taxon>Sphingobacterium</taxon>
    </lineage>
</organism>
<dbReference type="Proteomes" id="UP000325105">
    <property type="component" value="Unassembled WGS sequence"/>
</dbReference>
<dbReference type="Gene3D" id="3.55.50.30">
    <property type="match status" value="1"/>
</dbReference>
<dbReference type="GO" id="GO:0016989">
    <property type="term" value="F:sigma factor antagonist activity"/>
    <property type="evidence" value="ECO:0007669"/>
    <property type="project" value="TreeGrafter"/>
</dbReference>
<dbReference type="InterPro" id="IPR006860">
    <property type="entry name" value="FecR"/>
</dbReference>
<keyword evidence="1" id="KW-0175">Coiled coil</keyword>
<evidence type="ECO:0000259" key="4">
    <source>
        <dbReference type="Pfam" id="PF16344"/>
    </source>
</evidence>
<feature type="transmembrane region" description="Helical" evidence="2">
    <location>
        <begin position="72"/>
        <end position="90"/>
    </location>
</feature>
<dbReference type="InterPro" id="IPR012373">
    <property type="entry name" value="Ferrdict_sens_TM"/>
</dbReference>
<keyword evidence="2" id="KW-0472">Membrane</keyword>